<evidence type="ECO:0000259" key="7">
    <source>
        <dbReference type="Pfam" id="PF01490"/>
    </source>
</evidence>
<protein>
    <submittedName>
        <fullName evidence="8">N amino acid transport system protein</fullName>
    </submittedName>
</protein>
<feature type="transmembrane region" description="Helical" evidence="6">
    <location>
        <begin position="186"/>
        <end position="207"/>
    </location>
</feature>
<evidence type="ECO:0000313" key="8">
    <source>
        <dbReference type="EMBL" id="KGQ03605.1"/>
    </source>
</evidence>
<comment type="caution">
    <text evidence="8">The sequence shown here is derived from an EMBL/GenBank/DDBJ whole genome shotgun (WGS) entry which is preliminary data.</text>
</comment>
<feature type="transmembrane region" description="Helical" evidence="6">
    <location>
        <begin position="268"/>
        <end position="290"/>
    </location>
</feature>
<evidence type="ECO:0000256" key="2">
    <source>
        <dbReference type="ARBA" id="ARBA00008066"/>
    </source>
</evidence>
<feature type="transmembrane region" description="Helical" evidence="6">
    <location>
        <begin position="235"/>
        <end position="256"/>
    </location>
</feature>
<feature type="transmembrane region" description="Helical" evidence="6">
    <location>
        <begin position="419"/>
        <end position="442"/>
    </location>
</feature>
<dbReference type="HOGENOM" id="CLU_027816_3_1_1"/>
<dbReference type="STRING" id="1245745.A0A0A2VC12"/>
<dbReference type="InterPro" id="IPR013057">
    <property type="entry name" value="AA_transpt_TM"/>
</dbReference>
<dbReference type="GO" id="GO:0016020">
    <property type="term" value="C:membrane"/>
    <property type="evidence" value="ECO:0007669"/>
    <property type="project" value="UniProtKB-SubCell"/>
</dbReference>
<reference evidence="8 9" key="1">
    <citation type="submission" date="2012-10" db="EMBL/GenBank/DDBJ databases">
        <title>Genome sequencing and analysis of entomopathogenic fungi Beauveria bassiana D1-5.</title>
        <authorList>
            <person name="Li Q."/>
            <person name="Wang L."/>
            <person name="Zhang Z."/>
            <person name="Wang Q."/>
            <person name="Ren J."/>
            <person name="Wang M."/>
            <person name="Xu W."/>
            <person name="Wang J."/>
            <person name="Lu Y."/>
            <person name="Du Q."/>
            <person name="Sun Z."/>
        </authorList>
    </citation>
    <scope>NUCLEOTIDE SEQUENCE [LARGE SCALE GENOMIC DNA]</scope>
    <source>
        <strain evidence="8 9">D1-5</strain>
    </source>
</reference>
<dbReference type="GO" id="GO:0015179">
    <property type="term" value="F:L-amino acid transmembrane transporter activity"/>
    <property type="evidence" value="ECO:0007669"/>
    <property type="project" value="TreeGrafter"/>
</dbReference>
<keyword evidence="4 6" id="KW-1133">Transmembrane helix</keyword>
<feature type="transmembrane region" description="Helical" evidence="6">
    <location>
        <begin position="126"/>
        <end position="148"/>
    </location>
</feature>
<proteinExistence type="inferred from homology"/>
<feature type="transmembrane region" description="Helical" evidence="6">
    <location>
        <begin position="47"/>
        <end position="68"/>
    </location>
</feature>
<dbReference type="Proteomes" id="UP000030106">
    <property type="component" value="Unassembled WGS sequence"/>
</dbReference>
<evidence type="ECO:0000256" key="4">
    <source>
        <dbReference type="ARBA" id="ARBA00022989"/>
    </source>
</evidence>
<keyword evidence="5 6" id="KW-0472">Membrane</keyword>
<comment type="similarity">
    <text evidence="2">Belongs to the amino acid/polyamine transporter 2 family.</text>
</comment>
<evidence type="ECO:0000313" key="9">
    <source>
        <dbReference type="Proteomes" id="UP000030106"/>
    </source>
</evidence>
<feature type="domain" description="Amino acid transporter transmembrane" evidence="7">
    <location>
        <begin position="47"/>
        <end position="445"/>
    </location>
</feature>
<sequence>MGSKKDRTEYSDAALGQVVVEGLDDPDMVHDEVFGTITDQGPNYRNVGWLGSAALMMKSQIGLGVLSIPGAFDTLGLIPGVLCLLAVAVITTWSNHIVGVFKLNHPEIYGVADVGGMISGRLGREILGAGFALYLTFGAGSGMLGASIGLNAVSTHGTCTAVFVAVTAIAVICLSSIRTLGRLSLLAWGGLVSLLVAVTIVTIAVGVQERPDTAPQQGSWTSDYKLFGSPSFTEAISAITTFIFAYAGTPLFFSIVSEMRDPRLYAKALTICQIVVTITYVTVGIVVYYFCGSYVASPALGSAGKMVKQISYGIALPGLVVGATLSTHMASKYIFVRILAGSQHLAANTVVHWGTWLGCTFSVGTVAYIVASGIPAFGRLVSLIGALLGTLQCFQPMGCMWLYDNWSKGKMQEHRSRKWIFMVAWSVFVIVMGNFLMVAGTYGSVVGIIQSYGTAASSQPWSCADNSNST</sequence>
<evidence type="ECO:0000256" key="3">
    <source>
        <dbReference type="ARBA" id="ARBA00022692"/>
    </source>
</evidence>
<organism evidence="8 9">
    <name type="scientific">Beauveria bassiana D1-5</name>
    <dbReference type="NCBI Taxonomy" id="1245745"/>
    <lineage>
        <taxon>Eukaryota</taxon>
        <taxon>Fungi</taxon>
        <taxon>Dikarya</taxon>
        <taxon>Ascomycota</taxon>
        <taxon>Pezizomycotina</taxon>
        <taxon>Sordariomycetes</taxon>
        <taxon>Hypocreomycetidae</taxon>
        <taxon>Hypocreales</taxon>
        <taxon>Cordycipitaceae</taxon>
        <taxon>Beauveria</taxon>
    </lineage>
</organism>
<dbReference type="PANTHER" id="PTHR22950">
    <property type="entry name" value="AMINO ACID TRANSPORTER"/>
    <property type="match status" value="1"/>
</dbReference>
<dbReference type="PANTHER" id="PTHR22950:SF683">
    <property type="entry name" value="AMINO ACID TRANSPORTER (EUROFUNG)"/>
    <property type="match status" value="1"/>
</dbReference>
<feature type="transmembrane region" description="Helical" evidence="6">
    <location>
        <begin position="74"/>
        <end position="93"/>
    </location>
</feature>
<evidence type="ECO:0000256" key="1">
    <source>
        <dbReference type="ARBA" id="ARBA00004141"/>
    </source>
</evidence>
<accession>A0A0A2VC12</accession>
<feature type="transmembrane region" description="Helical" evidence="6">
    <location>
        <begin position="350"/>
        <end position="371"/>
    </location>
</feature>
<dbReference type="EMBL" id="ANFO01001193">
    <property type="protein sequence ID" value="KGQ03605.1"/>
    <property type="molecule type" value="Genomic_DNA"/>
</dbReference>
<feature type="transmembrane region" description="Helical" evidence="6">
    <location>
        <begin position="310"/>
        <end position="330"/>
    </location>
</feature>
<dbReference type="FunFam" id="1.20.1740.10:FF:000039">
    <property type="entry name" value="Neutral amino acid transporter (Eurofung)"/>
    <property type="match status" value="1"/>
</dbReference>
<evidence type="ECO:0000256" key="5">
    <source>
        <dbReference type="ARBA" id="ARBA00023136"/>
    </source>
</evidence>
<name>A0A0A2VC12_BEABA</name>
<comment type="subcellular location">
    <subcellularLocation>
        <location evidence="1">Membrane</location>
        <topology evidence="1">Multi-pass membrane protein</topology>
    </subcellularLocation>
</comment>
<evidence type="ECO:0000256" key="6">
    <source>
        <dbReference type="SAM" id="Phobius"/>
    </source>
</evidence>
<dbReference type="OrthoDB" id="40134at2759"/>
<feature type="transmembrane region" description="Helical" evidence="6">
    <location>
        <begin position="377"/>
        <end position="398"/>
    </location>
</feature>
<dbReference type="Gene3D" id="1.20.1740.10">
    <property type="entry name" value="Amino acid/polyamine transporter I"/>
    <property type="match status" value="1"/>
</dbReference>
<feature type="transmembrane region" description="Helical" evidence="6">
    <location>
        <begin position="154"/>
        <end position="174"/>
    </location>
</feature>
<dbReference type="Pfam" id="PF01490">
    <property type="entry name" value="Aa_trans"/>
    <property type="match status" value="1"/>
</dbReference>
<dbReference type="AlphaFoldDB" id="A0A0A2VC12"/>
<gene>
    <name evidence="8" type="ORF">BBAD15_g11164</name>
</gene>
<keyword evidence="3 6" id="KW-0812">Transmembrane</keyword>